<feature type="transmembrane region" description="Helical" evidence="8">
    <location>
        <begin position="399"/>
        <end position="422"/>
    </location>
</feature>
<feature type="transmembrane region" description="Helical" evidence="8">
    <location>
        <begin position="111"/>
        <end position="134"/>
    </location>
</feature>
<organism evidence="10 11">
    <name type="scientific">Sporotomaculum syntrophicum</name>
    <dbReference type="NCBI Taxonomy" id="182264"/>
    <lineage>
        <taxon>Bacteria</taxon>
        <taxon>Bacillati</taxon>
        <taxon>Bacillota</taxon>
        <taxon>Clostridia</taxon>
        <taxon>Eubacteriales</taxon>
        <taxon>Desulfallaceae</taxon>
        <taxon>Sporotomaculum</taxon>
    </lineage>
</organism>
<evidence type="ECO:0000256" key="1">
    <source>
        <dbReference type="ARBA" id="ARBA00004651"/>
    </source>
</evidence>
<dbReference type="InterPro" id="IPR020846">
    <property type="entry name" value="MFS_dom"/>
</dbReference>
<dbReference type="InterPro" id="IPR011701">
    <property type="entry name" value="MFS"/>
</dbReference>
<name>A0A9D2WQZ5_9FIRM</name>
<evidence type="ECO:0000256" key="4">
    <source>
        <dbReference type="ARBA" id="ARBA00022475"/>
    </source>
</evidence>
<evidence type="ECO:0000256" key="7">
    <source>
        <dbReference type="ARBA" id="ARBA00023136"/>
    </source>
</evidence>
<dbReference type="PANTHER" id="PTHR23502:SF132">
    <property type="entry name" value="POLYAMINE TRANSPORTER 2-RELATED"/>
    <property type="match status" value="1"/>
</dbReference>
<dbReference type="GO" id="GO:0005886">
    <property type="term" value="C:plasma membrane"/>
    <property type="evidence" value="ECO:0007669"/>
    <property type="project" value="UniProtKB-SubCell"/>
</dbReference>
<evidence type="ECO:0000313" key="11">
    <source>
        <dbReference type="Proteomes" id="UP000798488"/>
    </source>
</evidence>
<keyword evidence="4 8" id="KW-1003">Cell membrane</keyword>
<keyword evidence="3 8" id="KW-0813">Transport</keyword>
<dbReference type="InterPro" id="IPR036259">
    <property type="entry name" value="MFS_trans_sf"/>
</dbReference>
<dbReference type="CDD" id="cd17320">
    <property type="entry name" value="MFS_MdfA_MDR_like"/>
    <property type="match status" value="1"/>
</dbReference>
<evidence type="ECO:0000256" key="2">
    <source>
        <dbReference type="ARBA" id="ARBA00006236"/>
    </source>
</evidence>
<feature type="domain" description="Major facilitator superfamily (MFS) profile" evidence="9">
    <location>
        <begin position="45"/>
        <end position="426"/>
    </location>
</feature>
<comment type="similarity">
    <text evidence="2 8">Belongs to the major facilitator superfamily. Bcr/CmlA family.</text>
</comment>
<feature type="transmembrane region" description="Helical" evidence="8">
    <location>
        <begin position="45"/>
        <end position="67"/>
    </location>
</feature>
<feature type="transmembrane region" description="Helical" evidence="8">
    <location>
        <begin position="338"/>
        <end position="358"/>
    </location>
</feature>
<evidence type="ECO:0000256" key="8">
    <source>
        <dbReference type="RuleBase" id="RU365088"/>
    </source>
</evidence>
<sequence>MQQKNEEIKSIPMLEAETQIAMYEIDAESNLTADTSQVYLGNKGLIAFIALMNMFIPLSTDLYLPALPQMNTYFGSSSAITNLTLSAFFIFYAVGMLFWGPLSDRYGRKPVLIMGSIVYMMCSIVCALSSNIYFLILARSLQGIGAGGITSVSIAIIKDSFSGKRRESILAVCQAVSGLAPMLAPVVGSLILRFTNWRGTFWTLAVISIISLVLSILYQETLKEEERYKGTLAGSIGRLLIVAKNRGFIIPAVIFSLSAIPFMGYIATSAYIYEDYFGLSAQSYSYFFAANALLTLFGPFIYVRFLSAMDKKVFTLLFFGISTLSGVLVMTIGTVAPILFLLSFVLMSLSVAITRPFSTNLLLEQQKSDIGSASSLINTLFTVFGTTGMTIASVPWGNIVVGLGVLITIFSALTLVSWILFLKSNIPCVGLKDKLSF</sequence>
<evidence type="ECO:0000313" key="10">
    <source>
        <dbReference type="EMBL" id="KAF1084997.1"/>
    </source>
</evidence>
<feature type="transmembrane region" description="Helical" evidence="8">
    <location>
        <begin position="200"/>
        <end position="218"/>
    </location>
</feature>
<dbReference type="EMBL" id="LSRS01000003">
    <property type="protein sequence ID" value="KAF1084997.1"/>
    <property type="molecule type" value="Genomic_DNA"/>
</dbReference>
<keyword evidence="11" id="KW-1185">Reference proteome</keyword>
<dbReference type="Pfam" id="PF07690">
    <property type="entry name" value="MFS_1"/>
    <property type="match status" value="1"/>
</dbReference>
<gene>
    <name evidence="10" type="primary">bcr</name>
    <name evidence="10" type="ORF">SPSYN_01133</name>
</gene>
<evidence type="ECO:0000259" key="9">
    <source>
        <dbReference type="PROSITE" id="PS50850"/>
    </source>
</evidence>
<feature type="transmembrane region" description="Helical" evidence="8">
    <location>
        <begin position="79"/>
        <end position="99"/>
    </location>
</feature>
<evidence type="ECO:0000256" key="5">
    <source>
        <dbReference type="ARBA" id="ARBA00022692"/>
    </source>
</evidence>
<dbReference type="GO" id="GO:1990961">
    <property type="term" value="P:xenobiotic detoxification by transmembrane export across the plasma membrane"/>
    <property type="evidence" value="ECO:0007669"/>
    <property type="project" value="InterPro"/>
</dbReference>
<feature type="transmembrane region" description="Helical" evidence="8">
    <location>
        <begin position="169"/>
        <end position="194"/>
    </location>
</feature>
<keyword evidence="5 8" id="KW-0812">Transmembrane</keyword>
<feature type="transmembrane region" description="Helical" evidence="8">
    <location>
        <begin position="370"/>
        <end position="393"/>
    </location>
</feature>
<feature type="transmembrane region" description="Helical" evidence="8">
    <location>
        <begin position="140"/>
        <end position="157"/>
    </location>
</feature>
<feature type="transmembrane region" description="Helical" evidence="8">
    <location>
        <begin position="248"/>
        <end position="272"/>
    </location>
</feature>
<keyword evidence="6 8" id="KW-1133">Transmembrane helix</keyword>
<proteinExistence type="inferred from homology"/>
<dbReference type="AlphaFoldDB" id="A0A9D2WQZ5"/>
<comment type="caution">
    <text evidence="10">The sequence shown here is derived from an EMBL/GenBank/DDBJ whole genome shotgun (WGS) entry which is preliminary data.</text>
</comment>
<dbReference type="NCBIfam" id="TIGR00710">
    <property type="entry name" value="efflux_Bcr_CflA"/>
    <property type="match status" value="1"/>
</dbReference>
<dbReference type="SUPFAM" id="SSF103473">
    <property type="entry name" value="MFS general substrate transporter"/>
    <property type="match status" value="1"/>
</dbReference>
<dbReference type="PROSITE" id="PS50850">
    <property type="entry name" value="MFS"/>
    <property type="match status" value="1"/>
</dbReference>
<dbReference type="Proteomes" id="UP000798488">
    <property type="component" value="Unassembled WGS sequence"/>
</dbReference>
<dbReference type="GO" id="GO:0042910">
    <property type="term" value="F:xenobiotic transmembrane transporter activity"/>
    <property type="evidence" value="ECO:0007669"/>
    <property type="project" value="InterPro"/>
</dbReference>
<protein>
    <recommendedName>
        <fullName evidence="8">Bcr/CflA family efflux transporter</fullName>
    </recommendedName>
</protein>
<evidence type="ECO:0000256" key="6">
    <source>
        <dbReference type="ARBA" id="ARBA00022989"/>
    </source>
</evidence>
<evidence type="ECO:0000256" key="3">
    <source>
        <dbReference type="ARBA" id="ARBA00022448"/>
    </source>
</evidence>
<feature type="transmembrane region" description="Helical" evidence="8">
    <location>
        <begin position="284"/>
        <end position="306"/>
    </location>
</feature>
<dbReference type="InterPro" id="IPR004812">
    <property type="entry name" value="Efflux_drug-R_Bcr/CmlA"/>
</dbReference>
<feature type="transmembrane region" description="Helical" evidence="8">
    <location>
        <begin position="313"/>
        <end position="332"/>
    </location>
</feature>
<keyword evidence="7 8" id="KW-0472">Membrane</keyword>
<dbReference type="PANTHER" id="PTHR23502">
    <property type="entry name" value="MAJOR FACILITATOR SUPERFAMILY"/>
    <property type="match status" value="1"/>
</dbReference>
<accession>A0A9D2WQZ5</accession>
<dbReference type="Gene3D" id="1.20.1720.10">
    <property type="entry name" value="Multidrug resistance protein D"/>
    <property type="match status" value="1"/>
</dbReference>
<comment type="subcellular location">
    <subcellularLocation>
        <location evidence="1 8">Cell membrane</location>
        <topology evidence="1 8">Multi-pass membrane protein</topology>
    </subcellularLocation>
</comment>
<reference evidence="10" key="1">
    <citation type="submission" date="2016-02" db="EMBL/GenBank/DDBJ databases">
        <title>Draft Genome Sequence of Sporotomaculum syntrophicum Strain FB, a Syntrophic Benzoate Degrader.</title>
        <authorList>
            <person name="Nobu M.K."/>
            <person name="Narihiro T."/>
            <person name="Qiu Y.-L."/>
            <person name="Ohashi A."/>
            <person name="Liu W.-T."/>
            <person name="Yuji S."/>
        </authorList>
    </citation>
    <scope>NUCLEOTIDE SEQUENCE</scope>
    <source>
        <strain evidence="10">FB</strain>
    </source>
</reference>